<dbReference type="Proteomes" id="UP000241074">
    <property type="component" value="Chromosome"/>
</dbReference>
<organism evidence="6 7">
    <name type="scientific">Ahniella affigens</name>
    <dbReference type="NCBI Taxonomy" id="2021234"/>
    <lineage>
        <taxon>Bacteria</taxon>
        <taxon>Pseudomonadati</taxon>
        <taxon>Pseudomonadota</taxon>
        <taxon>Gammaproteobacteria</taxon>
        <taxon>Lysobacterales</taxon>
        <taxon>Rhodanobacteraceae</taxon>
        <taxon>Ahniella</taxon>
    </lineage>
</organism>
<evidence type="ECO:0000256" key="1">
    <source>
        <dbReference type="ARBA" id="ARBA00004370"/>
    </source>
</evidence>
<keyword evidence="7" id="KW-1185">Reference proteome</keyword>
<dbReference type="InterPro" id="IPR023352">
    <property type="entry name" value="MAPEG-like_dom_sf"/>
</dbReference>
<dbReference type="RefSeq" id="WP_106890269.1">
    <property type="nucleotide sequence ID" value="NZ_CP027860.1"/>
</dbReference>
<protein>
    <recommendedName>
        <fullName evidence="8">MAPEG family protein</fullName>
    </recommendedName>
</protein>
<dbReference type="KEGG" id="xba:C7S18_03660"/>
<evidence type="ECO:0000313" key="7">
    <source>
        <dbReference type="Proteomes" id="UP000241074"/>
    </source>
</evidence>
<dbReference type="InterPro" id="IPR001129">
    <property type="entry name" value="Membr-assoc_MAPEG"/>
</dbReference>
<dbReference type="AlphaFoldDB" id="A0A2P1PNB3"/>
<dbReference type="Gene3D" id="1.20.120.550">
    <property type="entry name" value="Membrane associated eicosanoid/glutathione metabolism-like domain"/>
    <property type="match status" value="1"/>
</dbReference>
<accession>A0A2P1PNB3</accession>
<dbReference type="PANTHER" id="PTHR35814">
    <property type="match status" value="1"/>
</dbReference>
<dbReference type="OrthoDB" id="8537976at2"/>
<evidence type="ECO:0000256" key="4">
    <source>
        <dbReference type="ARBA" id="ARBA00023136"/>
    </source>
</evidence>
<keyword evidence="4 5" id="KW-0472">Membrane</keyword>
<evidence type="ECO:0008006" key="8">
    <source>
        <dbReference type="Google" id="ProtNLM"/>
    </source>
</evidence>
<dbReference type="SUPFAM" id="SSF161084">
    <property type="entry name" value="MAPEG domain-like"/>
    <property type="match status" value="1"/>
</dbReference>
<dbReference type="EMBL" id="CP027860">
    <property type="protein sequence ID" value="AVP96340.1"/>
    <property type="molecule type" value="Genomic_DNA"/>
</dbReference>
<evidence type="ECO:0000256" key="5">
    <source>
        <dbReference type="SAM" id="Phobius"/>
    </source>
</evidence>
<reference evidence="6 7" key="2">
    <citation type="submission" date="2018-03" db="EMBL/GenBank/DDBJ databases">
        <authorList>
            <person name="Keele B.F."/>
        </authorList>
    </citation>
    <scope>NUCLEOTIDE SEQUENCE [LARGE SCALE GENOMIC DNA]</scope>
    <source>
        <strain evidence="6 7">D13</strain>
    </source>
</reference>
<sequence length="129" mass="14098">MSIPIVTCFFVGLLAIMQVPMTVMVGYRRLKTGIQFLDGGDVVLLRRMRAHANFTETVPMVLLAMAAAEITGLPAWALWTGGASLVIGRLLHAVILVRHGWGNGRAFGMLMTFAPMLGFGAWSVYRSLF</sequence>
<feature type="transmembrane region" description="Helical" evidence="5">
    <location>
        <begin position="52"/>
        <end position="70"/>
    </location>
</feature>
<evidence type="ECO:0000256" key="3">
    <source>
        <dbReference type="ARBA" id="ARBA00022989"/>
    </source>
</evidence>
<feature type="transmembrane region" description="Helical" evidence="5">
    <location>
        <begin position="106"/>
        <end position="125"/>
    </location>
</feature>
<comment type="subcellular location">
    <subcellularLocation>
        <location evidence="1">Membrane</location>
    </subcellularLocation>
</comment>
<name>A0A2P1PNB3_9GAMM</name>
<evidence type="ECO:0000256" key="2">
    <source>
        <dbReference type="ARBA" id="ARBA00022692"/>
    </source>
</evidence>
<dbReference type="Pfam" id="PF01124">
    <property type="entry name" value="MAPEG"/>
    <property type="match status" value="1"/>
</dbReference>
<evidence type="ECO:0000313" key="6">
    <source>
        <dbReference type="EMBL" id="AVP96340.1"/>
    </source>
</evidence>
<keyword evidence="3 5" id="KW-1133">Transmembrane helix</keyword>
<proteinExistence type="predicted"/>
<dbReference type="PANTHER" id="PTHR35814:SF1">
    <property type="entry name" value="GLUTATHIONE S-TRANSFERASE-RELATED"/>
    <property type="match status" value="1"/>
</dbReference>
<feature type="transmembrane region" description="Helical" evidence="5">
    <location>
        <begin position="6"/>
        <end position="27"/>
    </location>
</feature>
<keyword evidence="2 5" id="KW-0812">Transmembrane</keyword>
<dbReference type="GO" id="GO:0016020">
    <property type="term" value="C:membrane"/>
    <property type="evidence" value="ECO:0007669"/>
    <property type="project" value="UniProtKB-SubCell"/>
</dbReference>
<gene>
    <name evidence="6" type="ORF">C7S18_03660</name>
</gene>
<reference evidence="6 7" key="1">
    <citation type="submission" date="2018-03" db="EMBL/GenBank/DDBJ databases">
        <title>Ahniella affigens gen. nov., sp. nov., a gammaproteobacterium isolated from sandy soil near a stream.</title>
        <authorList>
            <person name="Ko Y."/>
            <person name="Kim J.-H."/>
        </authorList>
    </citation>
    <scope>NUCLEOTIDE SEQUENCE [LARGE SCALE GENOMIC DNA]</scope>
    <source>
        <strain evidence="6 7">D13</strain>
    </source>
</reference>